<dbReference type="Gene3D" id="3.90.1680.10">
    <property type="entry name" value="SOS response associated peptidase-like"/>
    <property type="match status" value="1"/>
</dbReference>
<evidence type="ECO:0000256" key="3">
    <source>
        <dbReference type="ARBA" id="ARBA00022763"/>
    </source>
</evidence>
<dbReference type="GO" id="GO:0006508">
    <property type="term" value="P:proteolysis"/>
    <property type="evidence" value="ECO:0007669"/>
    <property type="project" value="UniProtKB-KW"/>
</dbReference>
<dbReference type="PANTHER" id="PTHR13604:SF0">
    <property type="entry name" value="ABASIC SITE PROCESSING PROTEIN HMCES"/>
    <property type="match status" value="1"/>
</dbReference>
<dbReference type="GO" id="GO:0008233">
    <property type="term" value="F:peptidase activity"/>
    <property type="evidence" value="ECO:0007669"/>
    <property type="project" value="UniProtKB-KW"/>
</dbReference>
<keyword evidence="6" id="KW-0238">DNA-binding</keyword>
<dbReference type="EMBL" id="CP053711">
    <property type="protein sequence ID" value="QKE93692.1"/>
    <property type="molecule type" value="Genomic_DNA"/>
</dbReference>
<geneLocation type="plasmid" evidence="9 10">
    <name>unnamed4</name>
</geneLocation>
<keyword evidence="7" id="KW-0456">Lyase</keyword>
<evidence type="ECO:0000256" key="1">
    <source>
        <dbReference type="ARBA" id="ARBA00008136"/>
    </source>
</evidence>
<dbReference type="AlphaFoldDB" id="A0A6M8HZ62"/>
<sequence length="225" mass="25571">MTSRFVSAQPQNILQTVFATASSDLGTGPNFNVSQGQKVSVVRRNMVTGRRELQLMHWGLIPSWSKGRGKQPTAAPVERLKTSGMFRLAVALRRCIVPMDAFYEWDQTTRAQQPFAFDRQDRALLAVAGLWDLWQDPFGYEVSSFSIITTTANTLMAAVHDRMPVVLEPEDWDVWLNKGPLELLRPAREDVLCRWRVSNRVNERDNNDSRNLISATASLPFQKIH</sequence>
<dbReference type="GO" id="GO:0003697">
    <property type="term" value="F:single-stranded DNA binding"/>
    <property type="evidence" value="ECO:0007669"/>
    <property type="project" value="InterPro"/>
</dbReference>
<evidence type="ECO:0000313" key="9">
    <source>
        <dbReference type="EMBL" id="QKE93692.1"/>
    </source>
</evidence>
<comment type="similarity">
    <text evidence="1 8">Belongs to the SOS response-associated peptidase family.</text>
</comment>
<evidence type="ECO:0000313" key="10">
    <source>
        <dbReference type="Proteomes" id="UP000500767"/>
    </source>
</evidence>
<keyword evidence="3" id="KW-0227">DNA damage</keyword>
<keyword evidence="10" id="KW-1185">Reference proteome</keyword>
<keyword evidence="5" id="KW-0190">Covalent protein-DNA linkage</keyword>
<evidence type="ECO:0000256" key="4">
    <source>
        <dbReference type="ARBA" id="ARBA00022801"/>
    </source>
</evidence>
<dbReference type="Proteomes" id="UP000500767">
    <property type="component" value="Plasmid unnamed4"/>
</dbReference>
<evidence type="ECO:0000256" key="5">
    <source>
        <dbReference type="ARBA" id="ARBA00023124"/>
    </source>
</evidence>
<dbReference type="GO" id="GO:0016829">
    <property type="term" value="F:lyase activity"/>
    <property type="evidence" value="ECO:0007669"/>
    <property type="project" value="UniProtKB-KW"/>
</dbReference>
<dbReference type="EC" id="3.4.-.-" evidence="8"/>
<organism evidence="9 10">
    <name type="scientific">Lichenicola cladoniae</name>
    <dbReference type="NCBI Taxonomy" id="1484109"/>
    <lineage>
        <taxon>Bacteria</taxon>
        <taxon>Pseudomonadati</taxon>
        <taxon>Pseudomonadota</taxon>
        <taxon>Alphaproteobacteria</taxon>
        <taxon>Acetobacterales</taxon>
        <taxon>Acetobacteraceae</taxon>
        <taxon>Lichenicola</taxon>
    </lineage>
</organism>
<evidence type="ECO:0000256" key="2">
    <source>
        <dbReference type="ARBA" id="ARBA00022670"/>
    </source>
</evidence>
<dbReference type="InterPro" id="IPR036590">
    <property type="entry name" value="SRAP-like"/>
</dbReference>
<proteinExistence type="inferred from homology"/>
<dbReference type="SUPFAM" id="SSF143081">
    <property type="entry name" value="BB1717-like"/>
    <property type="match status" value="1"/>
</dbReference>
<protein>
    <recommendedName>
        <fullName evidence="8">Abasic site processing protein</fullName>
        <ecNumber evidence="8">3.4.-.-</ecNumber>
    </recommendedName>
</protein>
<name>A0A6M8HZ62_9PROT</name>
<dbReference type="Pfam" id="PF02586">
    <property type="entry name" value="SRAP"/>
    <property type="match status" value="1"/>
</dbReference>
<keyword evidence="4 8" id="KW-0378">Hydrolase</keyword>
<evidence type="ECO:0000256" key="6">
    <source>
        <dbReference type="ARBA" id="ARBA00023125"/>
    </source>
</evidence>
<dbReference type="PANTHER" id="PTHR13604">
    <property type="entry name" value="DC12-RELATED"/>
    <property type="match status" value="1"/>
</dbReference>
<evidence type="ECO:0000256" key="7">
    <source>
        <dbReference type="ARBA" id="ARBA00023239"/>
    </source>
</evidence>
<dbReference type="GO" id="GO:0106300">
    <property type="term" value="P:protein-DNA covalent cross-linking repair"/>
    <property type="evidence" value="ECO:0007669"/>
    <property type="project" value="InterPro"/>
</dbReference>
<gene>
    <name evidence="9" type="ORF">HN018_26505</name>
</gene>
<dbReference type="InterPro" id="IPR003738">
    <property type="entry name" value="SRAP"/>
</dbReference>
<reference evidence="9 10" key="1">
    <citation type="journal article" date="2014" name="World J. Microbiol. Biotechnol.">
        <title>Biodiversity and physiological characteristics of Antarctic and Arctic lichens-associated bacteria.</title>
        <authorList>
            <person name="Lee Y.M."/>
            <person name="Kim E.H."/>
            <person name="Lee H.K."/>
            <person name="Hong S.G."/>
        </authorList>
    </citation>
    <scope>NUCLEOTIDE SEQUENCE [LARGE SCALE GENOMIC DNA]</scope>
    <source>
        <strain evidence="9 10">PAMC 26569</strain>
        <plasmid evidence="9">unnamed4</plasmid>
    </source>
</reference>
<dbReference type="KEGG" id="lck:HN018_26505"/>
<evidence type="ECO:0000256" key="8">
    <source>
        <dbReference type="RuleBase" id="RU364100"/>
    </source>
</evidence>
<accession>A0A6M8HZ62</accession>
<keyword evidence="2 8" id="KW-0645">Protease</keyword>
<keyword evidence="9" id="KW-0614">Plasmid</keyword>